<dbReference type="EMBL" id="MU394285">
    <property type="protein sequence ID" value="KAI6091768.1"/>
    <property type="molecule type" value="Genomic_DNA"/>
</dbReference>
<gene>
    <name evidence="1" type="ORF">F4821DRAFT_254518</name>
</gene>
<reference evidence="1 2" key="1">
    <citation type="journal article" date="2022" name="New Phytol.">
        <title>Ecological generalism drives hyperdiversity of secondary metabolite gene clusters in xylarialean endophytes.</title>
        <authorList>
            <person name="Franco M.E.E."/>
            <person name="Wisecaver J.H."/>
            <person name="Arnold A.E."/>
            <person name="Ju Y.M."/>
            <person name="Slot J.C."/>
            <person name="Ahrendt S."/>
            <person name="Moore L.P."/>
            <person name="Eastman K.E."/>
            <person name="Scott K."/>
            <person name="Konkel Z."/>
            <person name="Mondo S.J."/>
            <person name="Kuo A."/>
            <person name="Hayes R.D."/>
            <person name="Haridas S."/>
            <person name="Andreopoulos B."/>
            <person name="Riley R."/>
            <person name="LaButti K."/>
            <person name="Pangilinan J."/>
            <person name="Lipzen A."/>
            <person name="Amirebrahimi M."/>
            <person name="Yan J."/>
            <person name="Adam C."/>
            <person name="Keymanesh K."/>
            <person name="Ng V."/>
            <person name="Louie K."/>
            <person name="Northen T."/>
            <person name="Drula E."/>
            <person name="Henrissat B."/>
            <person name="Hsieh H.M."/>
            <person name="Youens-Clark K."/>
            <person name="Lutzoni F."/>
            <person name="Miadlikowska J."/>
            <person name="Eastwood D.C."/>
            <person name="Hamelin R.C."/>
            <person name="Grigoriev I.V."/>
            <person name="U'Ren J.M."/>
        </authorList>
    </citation>
    <scope>NUCLEOTIDE SEQUENCE [LARGE SCALE GENOMIC DNA]</scope>
    <source>
        <strain evidence="1 2">ER1909</strain>
    </source>
</reference>
<accession>A0ACC0DG39</accession>
<proteinExistence type="predicted"/>
<dbReference type="Proteomes" id="UP001497680">
    <property type="component" value="Unassembled WGS sequence"/>
</dbReference>
<evidence type="ECO:0000313" key="2">
    <source>
        <dbReference type="Proteomes" id="UP001497680"/>
    </source>
</evidence>
<organism evidence="1 2">
    <name type="scientific">Hypoxylon rubiginosum</name>
    <dbReference type="NCBI Taxonomy" id="110542"/>
    <lineage>
        <taxon>Eukaryota</taxon>
        <taxon>Fungi</taxon>
        <taxon>Dikarya</taxon>
        <taxon>Ascomycota</taxon>
        <taxon>Pezizomycotina</taxon>
        <taxon>Sordariomycetes</taxon>
        <taxon>Xylariomycetidae</taxon>
        <taxon>Xylariales</taxon>
        <taxon>Hypoxylaceae</taxon>
        <taxon>Hypoxylon</taxon>
    </lineage>
</organism>
<keyword evidence="2" id="KW-1185">Reference proteome</keyword>
<name>A0ACC0DG39_9PEZI</name>
<comment type="caution">
    <text evidence="1">The sequence shown here is derived from an EMBL/GenBank/DDBJ whole genome shotgun (WGS) entry which is preliminary data.</text>
</comment>
<evidence type="ECO:0000313" key="1">
    <source>
        <dbReference type="EMBL" id="KAI6091768.1"/>
    </source>
</evidence>
<protein>
    <submittedName>
        <fullName evidence="1">Terpenoid synthase</fullName>
    </submittedName>
</protein>
<sequence length="369" mass="42119">MSLPGNETEIQLLLAKCIGREVKIPNLFLLYPWEVKVSPPDEKLEMEVELWRSRFINDSTSLKRNRAVDPCLFARGGAPDADFDGLVNLAKWAAWIYYWDDAYDLGEFDDKSQEVAAHLEQTIELVRQSLSNQFPSRIDPATIAPTYPTAQSIHEWASWIGGERGLSPAFKRWIFKVVTDYCKAASRLTTEFYKGTTLDLETYHKIRTDSSGVLPTFGATLAADNIALPDWFFDHELFEQAGDLVNIIVWVSNDVISVWNELRVQHVDNLIPLLVYHKQLTPQEAVDEACGIIHQAYLDFEVLIPQLIQLGEDRNITSEMRRFIASCKFTCTGLLHWSYNTRRYVLWETGMDHGSTSVVFGQDLPKRPA</sequence>